<evidence type="ECO:0000256" key="2">
    <source>
        <dbReference type="ARBA" id="ARBA00008873"/>
    </source>
</evidence>
<accession>A0ABQ0JU87</accession>
<dbReference type="InterPro" id="IPR050681">
    <property type="entry name" value="CDF/SLC30A"/>
</dbReference>
<evidence type="ECO:0000313" key="13">
    <source>
        <dbReference type="Proteomes" id="UP000032309"/>
    </source>
</evidence>
<dbReference type="Pfam" id="PF16916">
    <property type="entry name" value="ZT_dimer"/>
    <property type="match status" value="1"/>
</dbReference>
<evidence type="ECO:0000256" key="5">
    <source>
        <dbReference type="ARBA" id="ARBA00022906"/>
    </source>
</evidence>
<dbReference type="Pfam" id="PF01545">
    <property type="entry name" value="Cation_efflux"/>
    <property type="match status" value="1"/>
</dbReference>
<keyword evidence="6 9" id="KW-1133">Transmembrane helix</keyword>
<feature type="transmembrane region" description="Helical" evidence="9">
    <location>
        <begin position="144"/>
        <end position="167"/>
    </location>
</feature>
<comment type="subcellular location">
    <subcellularLocation>
        <location evidence="1">Membrane</location>
        <topology evidence="1">Multi-pass membrane protein</topology>
    </subcellularLocation>
</comment>
<sequence length="334" mass="37773">MSFRISNDYFIDGRHIIEHIHSIDYYHIEDEHGHKHEYRAHERKKLILASVITGSIFIVEVIGGFITNSLALISDAGHMLTHLFALLVSLFALFFAAKPPTEKKTYGFYRLEILAALFNGITLFVITLWIFYEAYQRFTHPETISSGKMFIVAMMGLIANIGCVYILKGGGDGHEHSLNVRAAFLHMLGDTFSSFGVIIGAIIIYYTNWFIVDPIISVMICVLILIWSYKLIMESVDILLEATPKGINIEEVIASLRQIPGVDDAHDIHVWTITSGMYSMSGHIDTKDMMISETTRLSKEINRILGEKFKIGHAVIQFGCECKINHSHDNHNHS</sequence>
<dbReference type="RefSeq" id="WP_230400639.1">
    <property type="nucleotide sequence ID" value="NZ_BAFN01000001.1"/>
</dbReference>
<evidence type="ECO:0000256" key="7">
    <source>
        <dbReference type="ARBA" id="ARBA00023065"/>
    </source>
</evidence>
<evidence type="ECO:0000256" key="8">
    <source>
        <dbReference type="ARBA" id="ARBA00023136"/>
    </source>
</evidence>
<evidence type="ECO:0000313" key="12">
    <source>
        <dbReference type="EMBL" id="GAN32300.1"/>
    </source>
</evidence>
<keyword evidence="3" id="KW-0813">Transport</keyword>
<gene>
    <name evidence="12" type="ORF">BROSI_A0812</name>
</gene>
<proteinExistence type="inferred from homology"/>
<dbReference type="InterPro" id="IPR027469">
    <property type="entry name" value="Cation_efflux_TMD_sf"/>
</dbReference>
<keyword evidence="7" id="KW-0406">Ion transport</keyword>
<keyword evidence="13" id="KW-1185">Reference proteome</keyword>
<comment type="similarity">
    <text evidence="2">Belongs to the cation diffusion facilitator (CDF) transporter (TC 2.A.4) family. SLC30A subfamily.</text>
</comment>
<dbReference type="Proteomes" id="UP000032309">
    <property type="component" value="Unassembled WGS sequence"/>
</dbReference>
<name>A0ABQ0JU87_9BACT</name>
<dbReference type="EMBL" id="BAFN01000001">
    <property type="protein sequence ID" value="GAN32300.1"/>
    <property type="molecule type" value="Genomic_DNA"/>
</dbReference>
<dbReference type="InterPro" id="IPR036837">
    <property type="entry name" value="Cation_efflux_CTD_sf"/>
</dbReference>
<dbReference type="Gene3D" id="1.20.1510.10">
    <property type="entry name" value="Cation efflux protein transmembrane domain"/>
    <property type="match status" value="1"/>
</dbReference>
<evidence type="ECO:0000256" key="6">
    <source>
        <dbReference type="ARBA" id="ARBA00022989"/>
    </source>
</evidence>
<dbReference type="InterPro" id="IPR002524">
    <property type="entry name" value="Cation_efflux"/>
</dbReference>
<protein>
    <submittedName>
        <fullName evidence="12">Cation efflux system protein CDF family</fullName>
    </submittedName>
</protein>
<evidence type="ECO:0000256" key="4">
    <source>
        <dbReference type="ARBA" id="ARBA00022692"/>
    </source>
</evidence>
<dbReference type="InterPro" id="IPR027470">
    <property type="entry name" value="Cation_efflux_CTD"/>
</dbReference>
<keyword evidence="5" id="KW-0862">Zinc</keyword>
<evidence type="ECO:0000256" key="9">
    <source>
        <dbReference type="SAM" id="Phobius"/>
    </source>
</evidence>
<comment type="caution">
    <text evidence="12">The sequence shown here is derived from an EMBL/GenBank/DDBJ whole genome shotgun (WGS) entry which is preliminary data.</text>
</comment>
<feature type="transmembrane region" description="Helical" evidence="9">
    <location>
        <begin position="187"/>
        <end position="205"/>
    </location>
</feature>
<feature type="transmembrane region" description="Helical" evidence="9">
    <location>
        <begin position="109"/>
        <end position="132"/>
    </location>
</feature>
<evidence type="ECO:0000256" key="1">
    <source>
        <dbReference type="ARBA" id="ARBA00004141"/>
    </source>
</evidence>
<feature type="transmembrane region" description="Helical" evidence="9">
    <location>
        <begin position="46"/>
        <end position="67"/>
    </location>
</feature>
<keyword evidence="5" id="KW-0864">Zinc transport</keyword>
<reference evidence="13" key="1">
    <citation type="journal article" date="2015" name="Genome Announc.">
        <title>Draft Genome Sequence of an Anaerobic Ammonium-Oxidizing Bacterium, "Candidatus Brocadia sinica".</title>
        <authorList>
            <person name="Oshiki M."/>
            <person name="Shinyako-Hata K."/>
            <person name="Satoh H."/>
            <person name="Okabe S."/>
        </authorList>
    </citation>
    <scope>NUCLEOTIDE SEQUENCE [LARGE SCALE GENOMIC DNA]</scope>
    <source>
        <strain evidence="13">JPN1</strain>
    </source>
</reference>
<dbReference type="SUPFAM" id="SSF160240">
    <property type="entry name" value="Cation efflux protein cytoplasmic domain-like"/>
    <property type="match status" value="1"/>
</dbReference>
<dbReference type="PANTHER" id="PTHR11562">
    <property type="entry name" value="CATION EFFLUX PROTEIN/ ZINC TRANSPORTER"/>
    <property type="match status" value="1"/>
</dbReference>
<dbReference type="NCBIfam" id="TIGR01297">
    <property type="entry name" value="CDF"/>
    <property type="match status" value="1"/>
</dbReference>
<dbReference type="InterPro" id="IPR058533">
    <property type="entry name" value="Cation_efflux_TM"/>
</dbReference>
<organism evidence="12 13">
    <name type="scientific">Candidatus Brocadia sinica JPN1</name>
    <dbReference type="NCBI Taxonomy" id="1197129"/>
    <lineage>
        <taxon>Bacteria</taxon>
        <taxon>Pseudomonadati</taxon>
        <taxon>Planctomycetota</taxon>
        <taxon>Candidatus Brocadiia</taxon>
        <taxon>Candidatus Brocadiales</taxon>
        <taxon>Candidatus Brocadiaceae</taxon>
        <taxon>Candidatus Brocadia</taxon>
    </lineage>
</organism>
<evidence type="ECO:0000259" key="10">
    <source>
        <dbReference type="Pfam" id="PF01545"/>
    </source>
</evidence>
<keyword evidence="8 9" id="KW-0472">Membrane</keyword>
<feature type="domain" description="Cation efflux protein cytoplasmic" evidence="11">
    <location>
        <begin position="244"/>
        <end position="317"/>
    </location>
</feature>
<dbReference type="PANTHER" id="PTHR11562:SF17">
    <property type="entry name" value="RE54080P-RELATED"/>
    <property type="match status" value="1"/>
</dbReference>
<keyword evidence="4 9" id="KW-0812">Transmembrane</keyword>
<feature type="domain" description="Cation efflux protein transmembrane" evidence="10">
    <location>
        <begin position="46"/>
        <end position="240"/>
    </location>
</feature>
<feature type="transmembrane region" description="Helical" evidence="9">
    <location>
        <begin position="211"/>
        <end position="229"/>
    </location>
</feature>
<evidence type="ECO:0000259" key="11">
    <source>
        <dbReference type="Pfam" id="PF16916"/>
    </source>
</evidence>
<feature type="transmembrane region" description="Helical" evidence="9">
    <location>
        <begin position="79"/>
        <end position="97"/>
    </location>
</feature>
<evidence type="ECO:0000256" key="3">
    <source>
        <dbReference type="ARBA" id="ARBA00022448"/>
    </source>
</evidence>
<dbReference type="SUPFAM" id="SSF161111">
    <property type="entry name" value="Cation efflux protein transmembrane domain-like"/>
    <property type="match status" value="1"/>
</dbReference>